<dbReference type="FunCoup" id="A0A7M7GHD4">
    <property type="interactions" value="123"/>
</dbReference>
<feature type="domain" description="Cysteine-rich DPF motif" evidence="3">
    <location>
        <begin position="12"/>
        <end position="103"/>
    </location>
</feature>
<keyword evidence="5" id="KW-1185">Reference proteome</keyword>
<reference evidence="5" key="1">
    <citation type="submission" date="2015-02" db="EMBL/GenBank/DDBJ databases">
        <title>Genome sequencing for Strongylocentrotus purpuratus.</title>
        <authorList>
            <person name="Murali S."/>
            <person name="Liu Y."/>
            <person name="Vee V."/>
            <person name="English A."/>
            <person name="Wang M."/>
            <person name="Skinner E."/>
            <person name="Han Y."/>
            <person name="Muzny D.M."/>
            <person name="Worley K.C."/>
            <person name="Gibbs R.A."/>
        </authorList>
    </citation>
    <scope>NUCLEOTIDE SEQUENCE</scope>
</reference>
<reference evidence="4" key="2">
    <citation type="submission" date="2021-01" db="UniProtKB">
        <authorList>
            <consortium name="EnsemblMetazoa"/>
        </authorList>
    </citation>
    <scope>IDENTIFICATION</scope>
</reference>
<dbReference type="KEGG" id="spu:100888241"/>
<accession>A0A7M7GHD4</accession>
<evidence type="ECO:0000313" key="5">
    <source>
        <dbReference type="Proteomes" id="UP000007110"/>
    </source>
</evidence>
<evidence type="ECO:0000256" key="1">
    <source>
        <dbReference type="ARBA" id="ARBA00007917"/>
    </source>
</evidence>
<dbReference type="InterPro" id="IPR018785">
    <property type="entry name" value="CDPF1_dom"/>
</dbReference>
<dbReference type="InParanoid" id="A0A7M7GHD4"/>
<dbReference type="PANTHER" id="PTHR31849:SF1">
    <property type="entry name" value="CYSTEINE-RICH DPF MOTIF DOMAIN-CONTAINING PROTEIN 1"/>
    <property type="match status" value="1"/>
</dbReference>
<dbReference type="Pfam" id="PF10170">
    <property type="entry name" value="C6_DPF"/>
    <property type="match status" value="1"/>
</dbReference>
<dbReference type="GeneID" id="100888241"/>
<organism evidence="4 5">
    <name type="scientific">Strongylocentrotus purpuratus</name>
    <name type="common">Purple sea urchin</name>
    <dbReference type="NCBI Taxonomy" id="7668"/>
    <lineage>
        <taxon>Eukaryota</taxon>
        <taxon>Metazoa</taxon>
        <taxon>Echinodermata</taxon>
        <taxon>Eleutherozoa</taxon>
        <taxon>Echinozoa</taxon>
        <taxon>Echinoidea</taxon>
        <taxon>Euechinoidea</taxon>
        <taxon>Echinacea</taxon>
        <taxon>Camarodonta</taxon>
        <taxon>Echinidea</taxon>
        <taxon>Strongylocentrotidae</taxon>
        <taxon>Strongylocentrotus</taxon>
    </lineage>
</organism>
<proteinExistence type="inferred from homology"/>
<evidence type="ECO:0000313" key="4">
    <source>
        <dbReference type="EnsemblMetazoa" id="XP_003729332"/>
    </source>
</evidence>
<dbReference type="EnsemblMetazoa" id="XM_003729284">
    <property type="protein sequence ID" value="XP_003729332"/>
    <property type="gene ID" value="LOC100888241"/>
</dbReference>
<dbReference type="PRINTS" id="PR01995">
    <property type="entry name" value="UPF0595"/>
</dbReference>
<protein>
    <recommendedName>
        <fullName evidence="2">Cysteine-rich DPF motif domain-containing protein 1</fullName>
    </recommendedName>
</protein>
<dbReference type="RefSeq" id="XP_003729332.1">
    <property type="nucleotide sequence ID" value="XM_003729284.3"/>
</dbReference>
<evidence type="ECO:0000259" key="3">
    <source>
        <dbReference type="Pfam" id="PF10170"/>
    </source>
</evidence>
<dbReference type="AlphaFoldDB" id="A0A7M7GHD4"/>
<dbReference type="InterPro" id="IPR042426">
    <property type="entry name" value="CDPF1"/>
</dbReference>
<dbReference type="PANTHER" id="PTHR31849">
    <property type="entry name" value="CYSTEINE-RICH PDF MOTIF DOMAIN-CONTAINING PROTEIN 1"/>
    <property type="match status" value="1"/>
</dbReference>
<dbReference type="Proteomes" id="UP000007110">
    <property type="component" value="Unassembled WGS sequence"/>
</dbReference>
<evidence type="ECO:0000256" key="2">
    <source>
        <dbReference type="ARBA" id="ARBA00014801"/>
    </source>
</evidence>
<comment type="similarity">
    <text evidence="1">Belongs to the CDPF1 family.</text>
</comment>
<dbReference type="OrthoDB" id="191995at2759"/>
<name>A0A7M7GHD4_STRPU</name>
<sequence>MDAEKEGKRRSFECSSCQFSSPYDYFGKRPGFLKSIVLLEEAYVMKDPFTPENRHLTLGGHCSECNKPVCVGKDCSIFYTRRFCIDCVMENLEEFPKEVQQELNKKDKG</sequence>
<dbReference type="OMA" id="CDMHELV"/>